<keyword evidence="1" id="KW-1133">Transmembrane helix</keyword>
<dbReference type="KEGG" id="msaa:QYS49_38575"/>
<organism evidence="3 4">
    <name type="scientific">Marivirga salinarum</name>
    <dbReference type="NCBI Taxonomy" id="3059078"/>
    <lineage>
        <taxon>Bacteria</taxon>
        <taxon>Pseudomonadati</taxon>
        <taxon>Bacteroidota</taxon>
        <taxon>Cytophagia</taxon>
        <taxon>Cytophagales</taxon>
        <taxon>Marivirgaceae</taxon>
        <taxon>Marivirga</taxon>
    </lineage>
</organism>
<evidence type="ECO:0000313" key="4">
    <source>
        <dbReference type="Proteomes" id="UP001230496"/>
    </source>
</evidence>
<dbReference type="PANTHER" id="PTHR37810">
    <property type="entry name" value="IMMUNITY PROTEIN SDPI"/>
    <property type="match status" value="1"/>
</dbReference>
<dbReference type="InterPro" id="IPR025962">
    <property type="entry name" value="SdpI/YhfL"/>
</dbReference>
<name>A0AA51NAD2_9BACT</name>
<keyword evidence="1" id="KW-0472">Membrane</keyword>
<dbReference type="InterPro" id="IPR012867">
    <property type="entry name" value="DUF1648"/>
</dbReference>
<keyword evidence="1" id="KW-0812">Transmembrane</keyword>
<dbReference type="AlphaFoldDB" id="A0AA51NAD2"/>
<evidence type="ECO:0000313" key="3">
    <source>
        <dbReference type="EMBL" id="WMN11498.1"/>
    </source>
</evidence>
<keyword evidence="4" id="KW-1185">Reference proteome</keyword>
<dbReference type="GO" id="GO:0009636">
    <property type="term" value="P:response to toxic substance"/>
    <property type="evidence" value="ECO:0007669"/>
    <property type="project" value="TreeGrafter"/>
</dbReference>
<protein>
    <submittedName>
        <fullName evidence="3">SdpI family protein</fullName>
    </submittedName>
</protein>
<evidence type="ECO:0000259" key="2">
    <source>
        <dbReference type="Pfam" id="PF07853"/>
    </source>
</evidence>
<feature type="transmembrane region" description="Helical" evidence="1">
    <location>
        <begin position="161"/>
        <end position="180"/>
    </location>
</feature>
<gene>
    <name evidence="3" type="ORF">QYS49_38575</name>
</gene>
<feature type="transmembrane region" description="Helical" evidence="1">
    <location>
        <begin position="7"/>
        <end position="24"/>
    </location>
</feature>
<dbReference type="Proteomes" id="UP001230496">
    <property type="component" value="Chromosome"/>
</dbReference>
<evidence type="ECO:0000256" key="1">
    <source>
        <dbReference type="SAM" id="Phobius"/>
    </source>
</evidence>
<feature type="transmembrane region" description="Helical" evidence="1">
    <location>
        <begin position="186"/>
        <end position="206"/>
    </location>
</feature>
<feature type="transmembrane region" description="Helical" evidence="1">
    <location>
        <begin position="89"/>
        <end position="107"/>
    </location>
</feature>
<feature type="domain" description="DUF1648" evidence="2">
    <location>
        <begin position="12"/>
        <end position="55"/>
    </location>
</feature>
<feature type="transmembrane region" description="Helical" evidence="1">
    <location>
        <begin position="50"/>
        <end position="68"/>
    </location>
</feature>
<dbReference type="EMBL" id="CP129971">
    <property type="protein sequence ID" value="WMN11498.1"/>
    <property type="molecule type" value="Genomic_DNA"/>
</dbReference>
<dbReference type="RefSeq" id="WP_308348790.1">
    <property type="nucleotide sequence ID" value="NZ_CP129971.1"/>
</dbReference>
<dbReference type="Pfam" id="PF13630">
    <property type="entry name" value="SdpI"/>
    <property type="match status" value="1"/>
</dbReference>
<proteinExistence type="predicted"/>
<accession>A0AA51NAD2</accession>
<dbReference type="PANTHER" id="PTHR37810:SF5">
    <property type="entry name" value="IMMUNITY PROTEIN SDPI"/>
    <property type="match status" value="1"/>
</dbReference>
<sequence>MKLKKELPLIAIVLLPIVYLAYVWNDLPNKVPVHWNLQGEVNRYGDKTELVLVILLLPVLTYFLLLLVPKIDPKNKLQKMGGKYDSIRFLLTTFVSILALFIIYSANSGSVTNPNYLLLGVGLLYFILGNYFKTIKANYFIGIRTPWTLENEEVWKATHKLAGKMWFIGGIMVVLSCLIFEKQINFIVFMSITLIISLVPVIYSFLKFRKLKNQLS</sequence>
<dbReference type="InterPro" id="IPR026272">
    <property type="entry name" value="SdpI"/>
</dbReference>
<dbReference type="Pfam" id="PF07853">
    <property type="entry name" value="DUF1648"/>
    <property type="match status" value="1"/>
</dbReference>
<dbReference type="PIRSF" id="PIRSF038959">
    <property type="entry name" value="SdpI"/>
    <property type="match status" value="1"/>
</dbReference>
<reference evidence="3 4" key="1">
    <citation type="submission" date="2023-08" db="EMBL/GenBank/DDBJ databases">
        <title>Comparative genomics and taxonomic characterization of three novel marine species of genus Marivirga.</title>
        <authorList>
            <person name="Muhammad N."/>
            <person name="Kim S.-G."/>
        </authorList>
    </citation>
    <scope>NUCLEOTIDE SEQUENCE [LARGE SCALE GENOMIC DNA]</scope>
    <source>
        <strain evidence="3 4">BDSF4-3</strain>
    </source>
</reference>
<feature type="transmembrane region" description="Helical" evidence="1">
    <location>
        <begin position="113"/>
        <end position="132"/>
    </location>
</feature>